<dbReference type="InterPro" id="IPR011421">
    <property type="entry name" value="BCNT-C"/>
</dbReference>
<feature type="compositionally biased region" description="Gly residues" evidence="1">
    <location>
        <begin position="24"/>
        <end position="37"/>
    </location>
</feature>
<protein>
    <submittedName>
        <fullName evidence="3">Craniofacial development protein 1</fullName>
    </submittedName>
</protein>
<dbReference type="PANTHER" id="PTHR48407:SF1">
    <property type="entry name" value="CRANIOFACIAL DEVELOPMENT PROTEIN 1"/>
    <property type="match status" value="1"/>
</dbReference>
<dbReference type="Pfam" id="PF07572">
    <property type="entry name" value="BCNT"/>
    <property type="match status" value="1"/>
</dbReference>
<feature type="non-terminal residue" evidence="3">
    <location>
        <position position="1"/>
    </location>
</feature>
<reference evidence="3" key="2">
    <citation type="journal article" date="2012" name="Nat. Commun.">
        <title>Draft genome sequence and genetic transformation of the oleaginous alga Nannochloropis gaditana.</title>
        <authorList>
            <person name="Radakovits R."/>
            <person name="Jinkerson R.E."/>
            <person name="Fuerstenberg S.I."/>
            <person name="Tae H."/>
            <person name="Settlage R.E."/>
            <person name="Boore J.L."/>
            <person name="Posewitz M.C."/>
        </authorList>
    </citation>
    <scope>NUCLEOTIDE SEQUENCE</scope>
    <source>
        <strain evidence="3">CCMP526</strain>
    </source>
</reference>
<organism evidence="3">
    <name type="scientific">Nannochloropsis gaditana (strain CCMP526)</name>
    <name type="common">Green microalga</name>
    <name type="synonym">Microchloropsis gaditana</name>
    <dbReference type="NCBI Taxonomy" id="1093141"/>
    <lineage>
        <taxon>Eukaryota</taxon>
        <taxon>Sar</taxon>
        <taxon>Stramenopiles</taxon>
        <taxon>Ochrophyta</taxon>
        <taxon>Eustigmatophyceae</taxon>
        <taxon>Eustigmatales</taxon>
        <taxon>Monodopsidaceae</taxon>
        <taxon>Nannochloropsis</taxon>
    </lineage>
</organism>
<feature type="compositionally biased region" description="Basic and acidic residues" evidence="1">
    <location>
        <begin position="135"/>
        <end position="145"/>
    </location>
</feature>
<feature type="region of interest" description="Disordered" evidence="1">
    <location>
        <begin position="108"/>
        <end position="145"/>
    </location>
</feature>
<feature type="domain" description="BCNT-C" evidence="2">
    <location>
        <begin position="40"/>
        <end position="118"/>
    </location>
</feature>
<dbReference type="PROSITE" id="PS51279">
    <property type="entry name" value="BCNT_C"/>
    <property type="match status" value="1"/>
</dbReference>
<feature type="region of interest" description="Disordered" evidence="1">
    <location>
        <begin position="20"/>
        <end position="42"/>
    </location>
</feature>
<dbReference type="PANTHER" id="PTHR48407">
    <property type="entry name" value="CRANIOFACIAL DEVELOPMENT PROTEIN 1"/>
    <property type="match status" value="1"/>
</dbReference>
<feature type="non-terminal residue" evidence="3">
    <location>
        <position position="145"/>
    </location>
</feature>
<dbReference type="EMBL" id="JU972403">
    <property type="protein sequence ID" value="AFJ69045.1"/>
    <property type="molecule type" value="mRNA"/>
</dbReference>
<reference evidence="3" key="1">
    <citation type="journal article" date="2012" name="Bioengineered">
        <title>Additional insights into the genome of the oleaginous model alga Nannochloropsis gaditana.</title>
        <authorList>
            <person name="Jinkerson R.E."/>
            <person name="Radakovits R."/>
            <person name="Posewitz M.C."/>
        </authorList>
    </citation>
    <scope>NUCLEOTIDE SEQUENCE</scope>
    <source>
        <strain evidence="3">CCMP526</strain>
    </source>
</reference>
<gene>
    <name evidence="3" type="ORF">NGATSA_3041400</name>
</gene>
<sequence length="145" mass="15847">GREGGGERGTLLKRQTALDHVVGPGPGMVEGKGGARGSEGKKKAGLDAVLGEMKGPEGISTVAKSSYDWETFKAERGLEEELAQATKDGYLVKKDFLERCDYRAFEQERDARNASRARQQLEGGGGRRRGRRVGRGNEGRRPSWR</sequence>
<dbReference type="InterPro" id="IPR027124">
    <property type="entry name" value="Swc5/CFDP1/2"/>
</dbReference>
<proteinExistence type="evidence at transcript level"/>
<name>I2CQ62_NANGC</name>
<dbReference type="AlphaFoldDB" id="I2CQ62"/>
<evidence type="ECO:0000313" key="3">
    <source>
        <dbReference type="EMBL" id="AFJ69045.1"/>
    </source>
</evidence>
<evidence type="ECO:0000259" key="2">
    <source>
        <dbReference type="PROSITE" id="PS51279"/>
    </source>
</evidence>
<accession>I2CQ62</accession>
<evidence type="ECO:0000256" key="1">
    <source>
        <dbReference type="SAM" id="MobiDB-lite"/>
    </source>
</evidence>